<dbReference type="AlphaFoldDB" id="A0A646KT04"/>
<organism evidence="2 3">
    <name type="scientific">Streptomyces jumonjinensis</name>
    <dbReference type="NCBI Taxonomy" id="1945"/>
    <lineage>
        <taxon>Bacteria</taxon>
        <taxon>Bacillati</taxon>
        <taxon>Actinomycetota</taxon>
        <taxon>Actinomycetes</taxon>
        <taxon>Kitasatosporales</taxon>
        <taxon>Streptomycetaceae</taxon>
        <taxon>Streptomyces</taxon>
    </lineage>
</organism>
<dbReference type="EMBL" id="VCLA01000199">
    <property type="protein sequence ID" value="MQT05228.1"/>
    <property type="molecule type" value="Genomic_DNA"/>
</dbReference>
<protein>
    <recommendedName>
        <fullName evidence="1">AI2M/AI1M-like HNH endonuclease domain-containing protein</fullName>
    </recommendedName>
</protein>
<dbReference type="InterPro" id="IPR049030">
    <property type="entry name" value="AI2M-like_HNH"/>
</dbReference>
<gene>
    <name evidence="2" type="ORF">FF041_35515</name>
</gene>
<evidence type="ECO:0000313" key="2">
    <source>
        <dbReference type="EMBL" id="MQT05228.1"/>
    </source>
</evidence>
<comment type="caution">
    <text evidence="2">The sequence shown here is derived from an EMBL/GenBank/DDBJ whole genome shotgun (WGS) entry which is preliminary data.</text>
</comment>
<proteinExistence type="predicted"/>
<evidence type="ECO:0000259" key="1">
    <source>
        <dbReference type="Pfam" id="PF21368"/>
    </source>
</evidence>
<sequence length="62" mass="6869">MVVHHVAKPTDLAKLEPKPEWAIAMVNRRRKGLVLCTPCHTEAHAGKPSRTITGQSLESDVR</sequence>
<feature type="domain" description="AI2M/AI1M-like HNH endonuclease" evidence="1">
    <location>
        <begin position="2"/>
        <end position="40"/>
    </location>
</feature>
<evidence type="ECO:0000313" key="3">
    <source>
        <dbReference type="Proteomes" id="UP000419138"/>
    </source>
</evidence>
<dbReference type="Proteomes" id="UP000419138">
    <property type="component" value="Unassembled WGS sequence"/>
</dbReference>
<reference evidence="2 3" key="1">
    <citation type="submission" date="2019-05" db="EMBL/GenBank/DDBJ databases">
        <title>Comparative genomics and metabolomics analyses of clavulanic acid producing Streptomyces species provides insight into specialized metabolism and evolution of beta-lactam biosynthetic gene clusters.</title>
        <authorList>
            <person name="Moore M.A."/>
            <person name="Cruz-Morales P."/>
            <person name="Barona Gomez F."/>
            <person name="Kapil T."/>
        </authorList>
    </citation>
    <scope>NUCLEOTIDE SEQUENCE [LARGE SCALE GENOMIC DNA]</scope>
    <source>
        <strain evidence="2 3">NRRL 5741</strain>
    </source>
</reference>
<keyword evidence="3" id="KW-1185">Reference proteome</keyword>
<dbReference type="OrthoDB" id="1550386at2"/>
<name>A0A646KT04_STRJU</name>
<dbReference type="Pfam" id="PF21368">
    <property type="entry name" value="AI2M-like_HNH"/>
    <property type="match status" value="1"/>
</dbReference>
<accession>A0A646KT04</accession>